<name>A0ABT9VQB8_9BACI</name>
<dbReference type="EMBL" id="JAUSTR010000011">
    <property type="protein sequence ID" value="MDQ0163182.1"/>
    <property type="molecule type" value="Genomic_DNA"/>
</dbReference>
<organism evidence="1 2">
    <name type="scientific">Aeribacillus alveayuensis</name>
    <dbReference type="NCBI Taxonomy" id="279215"/>
    <lineage>
        <taxon>Bacteria</taxon>
        <taxon>Bacillati</taxon>
        <taxon>Bacillota</taxon>
        <taxon>Bacilli</taxon>
        <taxon>Bacillales</taxon>
        <taxon>Bacillaceae</taxon>
        <taxon>Aeribacillus</taxon>
    </lineage>
</organism>
<evidence type="ECO:0000313" key="2">
    <source>
        <dbReference type="Proteomes" id="UP001225646"/>
    </source>
</evidence>
<keyword evidence="2" id="KW-1185">Reference proteome</keyword>
<dbReference type="RefSeq" id="WP_419152347.1">
    <property type="nucleotide sequence ID" value="NZ_JAUSTR010000011.1"/>
</dbReference>
<evidence type="ECO:0000313" key="1">
    <source>
        <dbReference type="EMBL" id="MDQ0163182.1"/>
    </source>
</evidence>
<reference evidence="1 2" key="1">
    <citation type="submission" date="2023-07" db="EMBL/GenBank/DDBJ databases">
        <title>Genomic Encyclopedia of Type Strains, Phase IV (KMG-IV): sequencing the most valuable type-strain genomes for metagenomic binning, comparative biology and taxonomic classification.</title>
        <authorList>
            <person name="Goeker M."/>
        </authorList>
    </citation>
    <scope>NUCLEOTIDE SEQUENCE [LARGE SCALE GENOMIC DNA]</scope>
    <source>
        <strain evidence="1 2">DSM 19092</strain>
    </source>
</reference>
<dbReference type="Proteomes" id="UP001225646">
    <property type="component" value="Unassembled WGS sequence"/>
</dbReference>
<gene>
    <name evidence="1" type="ORF">J2S06_002260</name>
</gene>
<comment type="caution">
    <text evidence="1">The sequence shown here is derived from an EMBL/GenBank/DDBJ whole genome shotgun (WGS) entry which is preliminary data.</text>
</comment>
<sequence>MNNEELETQLMLLKNAVVSLHEHLAPEFKTRDLVLLKYGFTEKEISELDRYFMEIFMNKLKPTKKEFRKKLAEIKGVPELTAEVVKDVLEGYKADGLHTNTINKILK</sequence>
<proteinExistence type="predicted"/>
<accession>A0ABT9VQB8</accession>
<protein>
    <submittedName>
        <fullName evidence="1">Uncharacterized protein</fullName>
    </submittedName>
</protein>